<dbReference type="OrthoDB" id="9784272at2"/>
<keyword evidence="3" id="KW-0731">Sigma factor</keyword>
<dbReference type="eggNOG" id="COG1595">
    <property type="taxonomic scope" value="Bacteria"/>
</dbReference>
<dbReference type="NCBIfam" id="TIGR02959">
    <property type="entry name" value="SigZ"/>
    <property type="match status" value="1"/>
</dbReference>
<dbReference type="GO" id="GO:0003677">
    <property type="term" value="F:DNA binding"/>
    <property type="evidence" value="ECO:0007669"/>
    <property type="project" value="UniProtKB-KW"/>
</dbReference>
<dbReference type="InterPro" id="IPR013325">
    <property type="entry name" value="RNA_pol_sigma_r2"/>
</dbReference>
<keyword evidence="4" id="KW-0238">DNA-binding</keyword>
<evidence type="ECO:0000256" key="1">
    <source>
        <dbReference type="ARBA" id="ARBA00010641"/>
    </source>
</evidence>
<dbReference type="HOGENOM" id="CLU_047691_6_0_4"/>
<dbReference type="InterPro" id="IPR013324">
    <property type="entry name" value="RNA_pol_sigma_r3/r4-like"/>
</dbReference>
<dbReference type="PANTHER" id="PTHR43133:SF8">
    <property type="entry name" value="RNA POLYMERASE SIGMA FACTOR HI_1459-RELATED"/>
    <property type="match status" value="1"/>
</dbReference>
<dbReference type="InterPro" id="IPR039425">
    <property type="entry name" value="RNA_pol_sigma-70-like"/>
</dbReference>
<dbReference type="STRING" id="159087.Daro_2950"/>
<reference evidence="9" key="1">
    <citation type="submission" date="2005-08" db="EMBL/GenBank/DDBJ databases">
        <title>Complete sequence of Dechloromonas aromatica RCB.</title>
        <authorList>
            <person name="Salinero K.K."/>
            <person name="Copeland A."/>
            <person name="Lucas S."/>
            <person name="Lapidus A."/>
            <person name="Barry K."/>
            <person name="Detter J.C."/>
            <person name="Glavina T."/>
            <person name="Hammon N."/>
            <person name="Israni S."/>
            <person name="Pitluck S."/>
            <person name="Di Bartolo G."/>
            <person name="Trong S."/>
            <person name="Schmutz J."/>
            <person name="Larimer F."/>
            <person name="Land M."/>
            <person name="Ivanova N."/>
            <person name="Richardson P."/>
        </authorList>
    </citation>
    <scope>NUCLEOTIDE SEQUENCE</scope>
    <source>
        <strain evidence="9">RCB</strain>
    </source>
</reference>
<name>Q47BV1_DECAR</name>
<dbReference type="SUPFAM" id="SSF88659">
    <property type="entry name" value="Sigma3 and sigma4 domains of RNA polymerase sigma factors"/>
    <property type="match status" value="1"/>
</dbReference>
<evidence type="ECO:0000259" key="8">
    <source>
        <dbReference type="Pfam" id="PF08281"/>
    </source>
</evidence>
<dbReference type="GO" id="GO:0016987">
    <property type="term" value="F:sigma factor activity"/>
    <property type="evidence" value="ECO:0007669"/>
    <property type="project" value="UniProtKB-KW"/>
</dbReference>
<gene>
    <name evidence="9" type="ordered locus">Daro_2950</name>
</gene>
<dbReference type="InterPro" id="IPR014304">
    <property type="entry name" value="RNA_pol_sigma-Z"/>
</dbReference>
<dbReference type="KEGG" id="dar:Daro_2950"/>
<dbReference type="Pfam" id="PF04542">
    <property type="entry name" value="Sigma70_r2"/>
    <property type="match status" value="1"/>
</dbReference>
<dbReference type="NCBIfam" id="TIGR02937">
    <property type="entry name" value="sigma70-ECF"/>
    <property type="match status" value="1"/>
</dbReference>
<organism evidence="9">
    <name type="scientific">Dechloromonas aromatica (strain RCB)</name>
    <dbReference type="NCBI Taxonomy" id="159087"/>
    <lineage>
        <taxon>Bacteria</taxon>
        <taxon>Pseudomonadati</taxon>
        <taxon>Pseudomonadota</taxon>
        <taxon>Betaproteobacteria</taxon>
        <taxon>Rhodocyclales</taxon>
        <taxon>Azonexaceae</taxon>
        <taxon>Dechloromonas</taxon>
    </lineage>
</organism>
<dbReference type="InterPro" id="IPR007627">
    <property type="entry name" value="RNA_pol_sigma70_r2"/>
</dbReference>
<keyword evidence="5" id="KW-0804">Transcription</keyword>
<dbReference type="InterPro" id="IPR013249">
    <property type="entry name" value="RNA_pol_sigma70_r4_t2"/>
</dbReference>
<dbReference type="EMBL" id="CP000089">
    <property type="protein sequence ID" value="AAZ47680.1"/>
    <property type="molecule type" value="Genomic_DNA"/>
</dbReference>
<keyword evidence="2" id="KW-0805">Transcription regulation</keyword>
<evidence type="ECO:0000313" key="9">
    <source>
        <dbReference type="EMBL" id="AAZ47680.1"/>
    </source>
</evidence>
<dbReference type="Gene3D" id="1.10.10.10">
    <property type="entry name" value="Winged helix-like DNA-binding domain superfamily/Winged helix DNA-binding domain"/>
    <property type="match status" value="1"/>
</dbReference>
<sequence length="180" mass="20619">MKCIIDAWDEHRSELLHFVANRIPDLQEANDVVQEVFLRATRLERGLCGIANRRAWLFQVARNLLIDRYRLTRYEVVLDESQLTAVDAEPITPVDSLSQCIPRVLTELSVEDREAITLCDIEGISQQDFADRIGVTLPAAKSRVQRARKRLREQLVTACQVRFDEVGQVCCFVPRGPKEN</sequence>
<dbReference type="Gene3D" id="1.10.1740.10">
    <property type="match status" value="1"/>
</dbReference>
<feature type="domain" description="RNA polymerase sigma factor 70 region 4 type 2" evidence="8">
    <location>
        <begin position="99"/>
        <end position="151"/>
    </location>
</feature>
<dbReference type="PANTHER" id="PTHR43133">
    <property type="entry name" value="RNA POLYMERASE ECF-TYPE SIGMA FACTO"/>
    <property type="match status" value="1"/>
</dbReference>
<proteinExistence type="inferred from homology"/>
<evidence type="ECO:0000256" key="3">
    <source>
        <dbReference type="ARBA" id="ARBA00023082"/>
    </source>
</evidence>
<dbReference type="AlphaFoldDB" id="Q47BV1"/>
<feature type="domain" description="RNA polymerase sigma-70 region 2" evidence="7">
    <location>
        <begin position="9"/>
        <end position="70"/>
    </location>
</feature>
<evidence type="ECO:0000256" key="5">
    <source>
        <dbReference type="ARBA" id="ARBA00023163"/>
    </source>
</evidence>
<dbReference type="SUPFAM" id="SSF88946">
    <property type="entry name" value="Sigma2 domain of RNA polymerase sigma factors"/>
    <property type="match status" value="1"/>
</dbReference>
<evidence type="ECO:0000256" key="4">
    <source>
        <dbReference type="ARBA" id="ARBA00023125"/>
    </source>
</evidence>
<dbReference type="Pfam" id="PF08281">
    <property type="entry name" value="Sigma70_r4_2"/>
    <property type="match status" value="1"/>
</dbReference>
<accession>Q47BV1</accession>
<dbReference type="GO" id="GO:0006352">
    <property type="term" value="P:DNA-templated transcription initiation"/>
    <property type="evidence" value="ECO:0007669"/>
    <property type="project" value="InterPro"/>
</dbReference>
<protein>
    <recommendedName>
        <fullName evidence="6">RNA polymerase sigma factor SigZ</fullName>
    </recommendedName>
</protein>
<comment type="similarity">
    <text evidence="1">Belongs to the sigma-70 factor family. ECF subfamily.</text>
</comment>
<dbReference type="InterPro" id="IPR036388">
    <property type="entry name" value="WH-like_DNA-bd_sf"/>
</dbReference>
<evidence type="ECO:0000256" key="6">
    <source>
        <dbReference type="NCBIfam" id="TIGR02959"/>
    </source>
</evidence>
<dbReference type="InterPro" id="IPR014284">
    <property type="entry name" value="RNA_pol_sigma-70_dom"/>
</dbReference>
<evidence type="ECO:0000256" key="2">
    <source>
        <dbReference type="ARBA" id="ARBA00023015"/>
    </source>
</evidence>
<evidence type="ECO:0000259" key="7">
    <source>
        <dbReference type="Pfam" id="PF04542"/>
    </source>
</evidence>